<keyword evidence="1" id="KW-1133">Transmembrane helix</keyword>
<reference evidence="2" key="3">
    <citation type="submission" date="2025-09" db="UniProtKB">
        <authorList>
            <consortium name="Ensembl"/>
        </authorList>
    </citation>
    <scope>IDENTIFICATION</scope>
</reference>
<dbReference type="HOGENOM" id="CLU_2775184_0_0_1"/>
<sequence>MSALEVILKATTAVVAVGSVSFTFTGIAAIIVGVAAAAGLLYILVKYLPKWIQQLIDWTTRVRVVNKQA</sequence>
<evidence type="ECO:0000256" key="1">
    <source>
        <dbReference type="SAM" id="Phobius"/>
    </source>
</evidence>
<accession>H2XKU3</accession>
<keyword evidence="1" id="KW-0472">Membrane</keyword>
<dbReference type="AlphaFoldDB" id="H2XKU3"/>
<dbReference type="Ensembl" id="ENSCINT00000033826.1">
    <property type="protein sequence ID" value="ENSCINP00000030275.1"/>
    <property type="gene ID" value="ENSCING00000018611.1"/>
</dbReference>
<reference evidence="2" key="2">
    <citation type="submission" date="2025-08" db="UniProtKB">
        <authorList>
            <consortium name="Ensembl"/>
        </authorList>
    </citation>
    <scope>IDENTIFICATION</scope>
</reference>
<evidence type="ECO:0000313" key="2">
    <source>
        <dbReference type="Ensembl" id="ENSCINP00000030275.1"/>
    </source>
</evidence>
<keyword evidence="3" id="KW-1185">Reference proteome</keyword>
<organism evidence="2 3">
    <name type="scientific">Ciona intestinalis</name>
    <name type="common">Transparent sea squirt</name>
    <name type="synonym">Ascidia intestinalis</name>
    <dbReference type="NCBI Taxonomy" id="7719"/>
    <lineage>
        <taxon>Eukaryota</taxon>
        <taxon>Metazoa</taxon>
        <taxon>Chordata</taxon>
        <taxon>Tunicata</taxon>
        <taxon>Ascidiacea</taxon>
        <taxon>Phlebobranchia</taxon>
        <taxon>Cionidae</taxon>
        <taxon>Ciona</taxon>
    </lineage>
</organism>
<dbReference type="Proteomes" id="UP000008144">
    <property type="component" value="Unassembled WGS sequence"/>
</dbReference>
<proteinExistence type="predicted"/>
<dbReference type="InParanoid" id="H2XKU3"/>
<keyword evidence="1" id="KW-0812">Transmembrane</keyword>
<evidence type="ECO:0000313" key="3">
    <source>
        <dbReference type="Proteomes" id="UP000008144"/>
    </source>
</evidence>
<name>H2XKU3_CIOIN</name>
<reference evidence="3" key="1">
    <citation type="journal article" date="2002" name="Science">
        <title>The draft genome of Ciona intestinalis: insights into chordate and vertebrate origins.</title>
        <authorList>
            <person name="Dehal P."/>
            <person name="Satou Y."/>
            <person name="Campbell R.K."/>
            <person name="Chapman J."/>
            <person name="Degnan B."/>
            <person name="De Tomaso A."/>
            <person name="Davidson B."/>
            <person name="Di Gregorio A."/>
            <person name="Gelpke M."/>
            <person name="Goodstein D.M."/>
            <person name="Harafuji N."/>
            <person name="Hastings K.E."/>
            <person name="Ho I."/>
            <person name="Hotta K."/>
            <person name="Huang W."/>
            <person name="Kawashima T."/>
            <person name="Lemaire P."/>
            <person name="Martinez D."/>
            <person name="Meinertzhagen I.A."/>
            <person name="Necula S."/>
            <person name="Nonaka M."/>
            <person name="Putnam N."/>
            <person name="Rash S."/>
            <person name="Saiga H."/>
            <person name="Satake M."/>
            <person name="Terry A."/>
            <person name="Yamada L."/>
            <person name="Wang H.G."/>
            <person name="Awazu S."/>
            <person name="Azumi K."/>
            <person name="Boore J."/>
            <person name="Branno M."/>
            <person name="Chin-Bow S."/>
            <person name="DeSantis R."/>
            <person name="Doyle S."/>
            <person name="Francino P."/>
            <person name="Keys D.N."/>
            <person name="Haga S."/>
            <person name="Hayashi H."/>
            <person name="Hino K."/>
            <person name="Imai K.S."/>
            <person name="Inaba K."/>
            <person name="Kano S."/>
            <person name="Kobayashi K."/>
            <person name="Kobayashi M."/>
            <person name="Lee B.I."/>
            <person name="Makabe K.W."/>
            <person name="Manohar C."/>
            <person name="Matassi G."/>
            <person name="Medina M."/>
            <person name="Mochizuki Y."/>
            <person name="Mount S."/>
            <person name="Morishita T."/>
            <person name="Miura S."/>
            <person name="Nakayama A."/>
            <person name="Nishizaka S."/>
            <person name="Nomoto H."/>
            <person name="Ohta F."/>
            <person name="Oishi K."/>
            <person name="Rigoutsos I."/>
            <person name="Sano M."/>
            <person name="Sasaki A."/>
            <person name="Sasakura Y."/>
            <person name="Shoguchi E."/>
            <person name="Shin-i T."/>
            <person name="Spagnuolo A."/>
            <person name="Stainier D."/>
            <person name="Suzuki M.M."/>
            <person name="Tassy O."/>
            <person name="Takatori N."/>
            <person name="Tokuoka M."/>
            <person name="Yagi K."/>
            <person name="Yoshizaki F."/>
            <person name="Wada S."/>
            <person name="Zhang C."/>
            <person name="Hyatt P.D."/>
            <person name="Larimer F."/>
            <person name="Detter C."/>
            <person name="Doggett N."/>
            <person name="Glavina T."/>
            <person name="Hawkins T."/>
            <person name="Richardson P."/>
            <person name="Lucas S."/>
            <person name="Kohara Y."/>
            <person name="Levine M."/>
            <person name="Satoh N."/>
            <person name="Rokhsar D.S."/>
        </authorList>
    </citation>
    <scope>NUCLEOTIDE SEQUENCE [LARGE SCALE GENOMIC DNA]</scope>
</reference>
<feature type="transmembrane region" description="Helical" evidence="1">
    <location>
        <begin position="20"/>
        <end position="45"/>
    </location>
</feature>
<protein>
    <submittedName>
        <fullName evidence="2">Uncharacterized protein</fullName>
    </submittedName>
</protein>